<organism evidence="1">
    <name type="scientific">freshwater metagenome</name>
    <dbReference type="NCBI Taxonomy" id="449393"/>
    <lineage>
        <taxon>unclassified sequences</taxon>
        <taxon>metagenomes</taxon>
        <taxon>ecological metagenomes</taxon>
    </lineage>
</organism>
<proteinExistence type="predicted"/>
<protein>
    <submittedName>
        <fullName evidence="1">Unannotated protein</fullName>
    </submittedName>
</protein>
<accession>A0A6J7CR43</accession>
<reference evidence="1" key="1">
    <citation type="submission" date="2020-05" db="EMBL/GenBank/DDBJ databases">
        <authorList>
            <person name="Chiriac C."/>
            <person name="Salcher M."/>
            <person name="Ghai R."/>
            <person name="Kavagutti S V."/>
        </authorList>
    </citation>
    <scope>NUCLEOTIDE SEQUENCE</scope>
</reference>
<gene>
    <name evidence="1" type="ORF">UFOPK3423_00189</name>
</gene>
<dbReference type="AlphaFoldDB" id="A0A6J7CR43"/>
<evidence type="ECO:0000313" key="1">
    <source>
        <dbReference type="EMBL" id="CAB4860321.1"/>
    </source>
</evidence>
<sequence>MACDLATAPFLAAARSHGVRAAAVLLVREGASGEPLDAEALEEGSRRLGDAGYAALAC</sequence>
<dbReference type="EMBL" id="CAFBLQ010000012">
    <property type="protein sequence ID" value="CAB4860321.1"/>
    <property type="molecule type" value="Genomic_DNA"/>
</dbReference>
<name>A0A6J7CR43_9ZZZZ</name>